<keyword evidence="6" id="KW-0325">Glycoprotein</keyword>
<keyword evidence="4" id="KW-0297">G-protein coupled receptor</keyword>
<feature type="transmembrane region" description="Helical" evidence="8">
    <location>
        <begin position="78"/>
        <end position="101"/>
    </location>
</feature>
<accession>A0A9N7UU36</accession>
<reference evidence="9" key="1">
    <citation type="submission" date="2020-03" db="EMBL/GenBank/DDBJ databases">
        <authorList>
            <person name="Weist P."/>
        </authorList>
    </citation>
    <scope>NUCLEOTIDE SEQUENCE</scope>
</reference>
<keyword evidence="3" id="KW-1003">Cell membrane</keyword>
<gene>
    <name evidence="9" type="ORF">PLEPLA_LOCUS24716</name>
</gene>
<keyword evidence="5" id="KW-0675">Receptor</keyword>
<dbReference type="GO" id="GO:0005886">
    <property type="term" value="C:plasma membrane"/>
    <property type="evidence" value="ECO:0007669"/>
    <property type="project" value="UniProtKB-SubCell"/>
</dbReference>
<evidence type="ECO:0000256" key="5">
    <source>
        <dbReference type="ARBA" id="ARBA00023170"/>
    </source>
</evidence>
<evidence type="ECO:0000313" key="10">
    <source>
        <dbReference type="Proteomes" id="UP001153269"/>
    </source>
</evidence>
<keyword evidence="10" id="KW-1185">Reference proteome</keyword>
<dbReference type="EMBL" id="CADEAL010001924">
    <property type="protein sequence ID" value="CAB1436683.1"/>
    <property type="molecule type" value="Genomic_DNA"/>
</dbReference>
<keyword evidence="8" id="KW-0472">Membrane</keyword>
<evidence type="ECO:0000256" key="7">
    <source>
        <dbReference type="ARBA" id="ARBA00023224"/>
    </source>
</evidence>
<keyword evidence="8" id="KW-1133">Transmembrane helix</keyword>
<evidence type="ECO:0000256" key="6">
    <source>
        <dbReference type="ARBA" id="ARBA00023180"/>
    </source>
</evidence>
<dbReference type="Proteomes" id="UP001153269">
    <property type="component" value="Unassembled WGS sequence"/>
</dbReference>
<evidence type="ECO:0000313" key="9">
    <source>
        <dbReference type="EMBL" id="CAB1436683.1"/>
    </source>
</evidence>
<protein>
    <submittedName>
        <fullName evidence="9">Uncharacterized protein</fullName>
    </submittedName>
</protein>
<dbReference type="PANTHER" id="PTHR32546">
    <property type="entry name" value="G-PROTEIN COUPLED RECEPTOR 158-RELATED"/>
    <property type="match status" value="1"/>
</dbReference>
<keyword evidence="7" id="KW-0807">Transducer</keyword>
<keyword evidence="8" id="KW-0812">Transmembrane</keyword>
<evidence type="ECO:0000256" key="1">
    <source>
        <dbReference type="ARBA" id="ARBA00004651"/>
    </source>
</evidence>
<sequence length="225" mass="24836">MPIGGHGFVLDKYKCQCRIGFYHPRRVALNGFKSKELGSHRDETSDVSNKCLPCRKGCPYCRDDTPCLVPDDGALRLAVAAFQGLCMVLDLASMVVVYHFRRKKSFLSSEVMSSELMPSLSLSIRTSGLVLLEAILFGALLLYFPPTVHLECDVREPIFSRDTDRRNLSVVQQEGSDGTGGIHSLQILTEAANSGPLLPSHYTESDGWPLAMVRQKKKASGRAFV</sequence>
<proteinExistence type="inferred from homology"/>
<evidence type="ECO:0000256" key="8">
    <source>
        <dbReference type="SAM" id="Phobius"/>
    </source>
</evidence>
<name>A0A9N7UU36_PLEPL</name>
<evidence type="ECO:0000256" key="3">
    <source>
        <dbReference type="ARBA" id="ARBA00022475"/>
    </source>
</evidence>
<comment type="caution">
    <text evidence="9">The sequence shown here is derived from an EMBL/GenBank/DDBJ whole genome shotgun (WGS) entry which is preliminary data.</text>
</comment>
<feature type="transmembrane region" description="Helical" evidence="8">
    <location>
        <begin position="122"/>
        <end position="144"/>
    </location>
</feature>
<dbReference type="InterPro" id="IPR043458">
    <property type="entry name" value="GPR158/179"/>
</dbReference>
<dbReference type="PANTHER" id="PTHR32546:SF27">
    <property type="entry name" value="G PROTEIN-COUPLED RECEPTOR 158B"/>
    <property type="match status" value="1"/>
</dbReference>
<comment type="subcellular location">
    <subcellularLocation>
        <location evidence="1">Cell membrane</location>
        <topology evidence="1">Multi-pass membrane protein</topology>
    </subcellularLocation>
</comment>
<evidence type="ECO:0000256" key="2">
    <source>
        <dbReference type="ARBA" id="ARBA00007242"/>
    </source>
</evidence>
<evidence type="ECO:0000256" key="4">
    <source>
        <dbReference type="ARBA" id="ARBA00023040"/>
    </source>
</evidence>
<dbReference type="GO" id="GO:0004930">
    <property type="term" value="F:G protein-coupled receptor activity"/>
    <property type="evidence" value="ECO:0007669"/>
    <property type="project" value="UniProtKB-KW"/>
</dbReference>
<dbReference type="AlphaFoldDB" id="A0A9N7UU36"/>
<organism evidence="9 10">
    <name type="scientific">Pleuronectes platessa</name>
    <name type="common">European plaice</name>
    <dbReference type="NCBI Taxonomy" id="8262"/>
    <lineage>
        <taxon>Eukaryota</taxon>
        <taxon>Metazoa</taxon>
        <taxon>Chordata</taxon>
        <taxon>Craniata</taxon>
        <taxon>Vertebrata</taxon>
        <taxon>Euteleostomi</taxon>
        <taxon>Actinopterygii</taxon>
        <taxon>Neopterygii</taxon>
        <taxon>Teleostei</taxon>
        <taxon>Neoteleostei</taxon>
        <taxon>Acanthomorphata</taxon>
        <taxon>Carangaria</taxon>
        <taxon>Pleuronectiformes</taxon>
        <taxon>Pleuronectoidei</taxon>
        <taxon>Pleuronectidae</taxon>
        <taxon>Pleuronectes</taxon>
    </lineage>
</organism>
<comment type="similarity">
    <text evidence="2">Belongs to the G-protein coupled receptor 3 family.</text>
</comment>